<proteinExistence type="predicted"/>
<dbReference type="AlphaFoldDB" id="A0A401IN03"/>
<accession>A0A401IN03</accession>
<dbReference type="Pfam" id="PF23856">
    <property type="entry name" value="DUF7219"/>
    <property type="match status" value="1"/>
</dbReference>
<organism evidence="1 2">
    <name type="scientific">Aphanothece sacrum FPU1</name>
    <dbReference type="NCBI Taxonomy" id="1920663"/>
    <lineage>
        <taxon>Bacteria</taxon>
        <taxon>Bacillati</taxon>
        <taxon>Cyanobacteriota</taxon>
        <taxon>Cyanophyceae</taxon>
        <taxon>Oscillatoriophycideae</taxon>
        <taxon>Chroococcales</taxon>
        <taxon>Aphanothecaceae</taxon>
        <taxon>Aphanothece</taxon>
    </lineage>
</organism>
<dbReference type="InterPro" id="IPR055643">
    <property type="entry name" value="DUF7219"/>
</dbReference>
<keyword evidence="2" id="KW-1185">Reference proteome</keyword>
<evidence type="ECO:0000313" key="1">
    <source>
        <dbReference type="EMBL" id="GBF82625.1"/>
    </source>
</evidence>
<dbReference type="EMBL" id="BDQK01000017">
    <property type="protein sequence ID" value="GBF82625.1"/>
    <property type="molecule type" value="Genomic_DNA"/>
</dbReference>
<comment type="caution">
    <text evidence="1">The sequence shown here is derived from an EMBL/GenBank/DDBJ whole genome shotgun (WGS) entry which is preliminary data.</text>
</comment>
<sequence length="80" mass="9255">MEDPRVINKQNFLYPRSSYYGKLTAENLIFNANLQEFSQKVGFISNLYTGGKMSGEEAYFQIEALWEQLRHSKQTILGSD</sequence>
<name>A0A401IN03_APHSA</name>
<evidence type="ECO:0000313" key="2">
    <source>
        <dbReference type="Proteomes" id="UP000287247"/>
    </source>
</evidence>
<dbReference type="Proteomes" id="UP000287247">
    <property type="component" value="Unassembled WGS sequence"/>
</dbReference>
<reference evidence="2" key="1">
    <citation type="submission" date="2017-05" db="EMBL/GenBank/DDBJ databases">
        <title>Physiological properties and genetic analysis related to exopolysaccharide production of fresh-water unicellular cyanobacterium Aphanothece sacrum, Suizenji Nori, that has been cultured as a food source in Japan.</title>
        <authorList>
            <person name="Kanesaki Y."/>
            <person name="Yoshikawa S."/>
            <person name="Ohki K."/>
        </authorList>
    </citation>
    <scope>NUCLEOTIDE SEQUENCE [LARGE SCALE GENOMIC DNA]</scope>
    <source>
        <strain evidence="2">FPU1</strain>
    </source>
</reference>
<dbReference type="RefSeq" id="WP_124976686.1">
    <property type="nucleotide sequence ID" value="NZ_BDQK01000017.1"/>
</dbReference>
<gene>
    <name evidence="1" type="ORF">AsFPU1_4055</name>
</gene>
<dbReference type="OrthoDB" id="426986at2"/>
<protein>
    <submittedName>
        <fullName evidence="1">Isopropylmalate/homocitrate/citramalate synthases</fullName>
    </submittedName>
</protein>